<evidence type="ECO:0000313" key="6">
    <source>
        <dbReference type="EMBL" id="LAB66223.1"/>
    </source>
</evidence>
<dbReference type="Pfam" id="PF01121">
    <property type="entry name" value="CoaE"/>
    <property type="match status" value="1"/>
</dbReference>
<dbReference type="GO" id="GO:0005737">
    <property type="term" value="C:cytoplasm"/>
    <property type="evidence" value="ECO:0007669"/>
    <property type="project" value="UniProtKB-ARBA"/>
</dbReference>
<dbReference type="NCBIfam" id="TIGR00152">
    <property type="entry name" value="dephospho-CoA kinase"/>
    <property type="match status" value="1"/>
</dbReference>
<keyword evidence="6" id="KW-0418">Kinase</keyword>
<dbReference type="EMBL" id="IACF01000448">
    <property type="protein sequence ID" value="LAB66223.1"/>
    <property type="molecule type" value="mRNA"/>
</dbReference>
<dbReference type="CDD" id="cd02022">
    <property type="entry name" value="DPCK"/>
    <property type="match status" value="1"/>
</dbReference>
<dbReference type="HAMAP" id="MF_00376">
    <property type="entry name" value="Dephospho_CoA_kinase"/>
    <property type="match status" value="1"/>
</dbReference>
<dbReference type="PANTHER" id="PTHR10695:SF46">
    <property type="entry name" value="BIFUNCTIONAL COENZYME A SYNTHASE-RELATED"/>
    <property type="match status" value="1"/>
</dbReference>
<organism evidence="6">
    <name type="scientific">Hirondellea gigas</name>
    <dbReference type="NCBI Taxonomy" id="1518452"/>
    <lineage>
        <taxon>Eukaryota</taxon>
        <taxon>Metazoa</taxon>
        <taxon>Ecdysozoa</taxon>
        <taxon>Arthropoda</taxon>
        <taxon>Crustacea</taxon>
        <taxon>Multicrustacea</taxon>
        <taxon>Malacostraca</taxon>
        <taxon>Eumalacostraca</taxon>
        <taxon>Peracarida</taxon>
        <taxon>Amphipoda</taxon>
        <taxon>Amphilochidea</taxon>
        <taxon>Lysianassida</taxon>
        <taxon>Lysianassidira</taxon>
        <taxon>Lysianassoidea</taxon>
        <taxon>Lysianassidae</taxon>
        <taxon>Hirondellea</taxon>
    </lineage>
</organism>
<keyword evidence="2" id="KW-0547">Nucleotide-binding</keyword>
<evidence type="ECO:0000256" key="1">
    <source>
        <dbReference type="ARBA" id="ARBA00009018"/>
    </source>
</evidence>
<evidence type="ECO:0000313" key="7">
    <source>
        <dbReference type="EMBL" id="LAC20185.1"/>
    </source>
</evidence>
<dbReference type="PROSITE" id="PS51219">
    <property type="entry name" value="DPCK"/>
    <property type="match status" value="1"/>
</dbReference>
<dbReference type="FunFam" id="3.40.50.300:FF:000485">
    <property type="entry name" value="Dephospho-CoA kinase CAB5"/>
    <property type="match status" value="1"/>
</dbReference>
<feature type="transmembrane region" description="Helical" evidence="5">
    <location>
        <begin position="207"/>
        <end position="232"/>
    </location>
</feature>
<dbReference type="SUPFAM" id="SSF52540">
    <property type="entry name" value="P-loop containing nucleoside triphosphate hydrolases"/>
    <property type="match status" value="1"/>
</dbReference>
<reference evidence="6" key="2">
    <citation type="journal article" date="2018" name="Biosci. Biotechnol. Biochem.">
        <title>Polysaccharide hydrolase of the hadal zone amphipods Hirondellea gigas.</title>
        <authorList>
            <person name="Kobayashi H."/>
            <person name="Nagahama T."/>
            <person name="Arai W."/>
            <person name="Sasagawa Y."/>
            <person name="Umeda M."/>
            <person name="Hayashi T."/>
            <person name="Nikaido I."/>
            <person name="Watanabe H."/>
            <person name="Oguri K."/>
            <person name="Kitazato H."/>
            <person name="Fujioka K."/>
            <person name="Kido Y."/>
            <person name="Takami H."/>
        </authorList>
    </citation>
    <scope>NUCLEOTIDE SEQUENCE</scope>
    <source>
        <tissue evidence="6">Whole body</tissue>
    </source>
</reference>
<reference evidence="7" key="1">
    <citation type="submission" date="2017-11" db="EMBL/GenBank/DDBJ databases">
        <title>The sensing device of the deep-sea amphipod.</title>
        <authorList>
            <person name="Kobayashi H."/>
            <person name="Nagahama T."/>
            <person name="Arai W."/>
            <person name="Sasagawa Y."/>
            <person name="Umeda M."/>
            <person name="Hayashi T."/>
            <person name="Nikaido I."/>
            <person name="Watanabe H."/>
            <person name="Oguri K."/>
            <person name="Kitazato H."/>
            <person name="Fujioka K."/>
            <person name="Kido Y."/>
            <person name="Takami H."/>
        </authorList>
    </citation>
    <scope>NUCLEOTIDE SEQUENCE</scope>
    <source>
        <tissue evidence="7">Whole body</tissue>
    </source>
</reference>
<keyword evidence="6" id="KW-0808">Transferase</keyword>
<accession>A0A2P2HWQ5</accession>
<evidence type="ECO:0000256" key="3">
    <source>
        <dbReference type="ARBA" id="ARBA00022840"/>
    </source>
</evidence>
<dbReference type="GO" id="GO:0004140">
    <property type="term" value="F:dephospho-CoA kinase activity"/>
    <property type="evidence" value="ECO:0007669"/>
    <property type="project" value="InterPro"/>
</dbReference>
<dbReference type="InterPro" id="IPR001977">
    <property type="entry name" value="Depp_CoAkinase"/>
</dbReference>
<comment type="similarity">
    <text evidence="1">Belongs to the CoaE family.</text>
</comment>
<dbReference type="PANTHER" id="PTHR10695">
    <property type="entry name" value="DEPHOSPHO-COA KINASE-RELATED"/>
    <property type="match status" value="1"/>
</dbReference>
<keyword evidence="5" id="KW-0472">Membrane</keyword>
<evidence type="ECO:0000256" key="2">
    <source>
        <dbReference type="ARBA" id="ARBA00022741"/>
    </source>
</evidence>
<dbReference type="EMBL" id="IACT01000806">
    <property type="protein sequence ID" value="LAC20185.1"/>
    <property type="molecule type" value="mRNA"/>
</dbReference>
<keyword evidence="5" id="KW-0812">Transmembrane</keyword>
<dbReference type="AlphaFoldDB" id="A0A2P2HWQ5"/>
<proteinExistence type="evidence at transcript level"/>
<dbReference type="Gene3D" id="3.40.50.300">
    <property type="entry name" value="P-loop containing nucleotide triphosphate hydrolases"/>
    <property type="match status" value="1"/>
</dbReference>
<protein>
    <recommendedName>
        <fullName evidence="4">Dephospho-CoA kinase domain-containing protein</fullName>
    </recommendedName>
</protein>
<keyword evidence="5" id="KW-1133">Transmembrane helix</keyword>
<dbReference type="InterPro" id="IPR027417">
    <property type="entry name" value="P-loop_NTPase"/>
</dbReference>
<name>A0A2P2HWQ5_9CRUS</name>
<dbReference type="GO" id="GO:0005524">
    <property type="term" value="F:ATP binding"/>
    <property type="evidence" value="ECO:0007669"/>
    <property type="project" value="UniProtKB-KW"/>
</dbReference>
<dbReference type="GO" id="GO:0015937">
    <property type="term" value="P:coenzyme A biosynthetic process"/>
    <property type="evidence" value="ECO:0007669"/>
    <property type="project" value="InterPro"/>
</dbReference>
<sequence>MFLIGLTGGIASGKSSVCQILQELGVPVVDADLIAREVVEIGSPAYLRIEEEFGPEVFQQSGELDRGKLGALIFADAEKRKRINSITHPQIYAKMRSQVFRHFLNGEQMVVLDLPLLYETGRALTYIYKTIVVSCDKDEQKRRLQLRGGYTELQAQDRIESQMPLDLKTARADYVIENTGQRQYTRQQVEDIVRTLRRSKHHILNKLLLGAGAVMLLAILIVFSYTVLGLIARKTFA</sequence>
<keyword evidence="3" id="KW-0067">ATP-binding</keyword>
<evidence type="ECO:0000256" key="5">
    <source>
        <dbReference type="SAM" id="Phobius"/>
    </source>
</evidence>
<evidence type="ECO:0000256" key="4">
    <source>
        <dbReference type="ARBA" id="ARBA00044157"/>
    </source>
</evidence>